<proteinExistence type="predicted"/>
<sequence length="294" mass="35019">MRYADIKPRMNNSGKLEKYLKFQNIDFLKDQSKLKNFWDIAKEDFSSETRRAEFYETMAYHNIGITKNEYLSILRSALYGTNFSRMNNRSDMIDEIAEFSVVDKVFQQIINYNFDDLLDYKISKLRIKYDIKSKMEIPEDLIKHCHGFLPMYESWRQYSSQNVILSDDAYMELLTNSSNEANVVQSQLLQNTQAWLVGFSFNDVNLRRLLWQSKQNRNKNGIKQRHIAFIKRIRLEEGQIPNGRLRRFLNFELFHDQIKILNELGVQVFTVESFDELPLKFRKALNRSISLKTE</sequence>
<keyword evidence="2" id="KW-1185">Reference proteome</keyword>
<evidence type="ECO:0000313" key="1">
    <source>
        <dbReference type="EMBL" id="KRK39138.1"/>
    </source>
</evidence>
<dbReference type="Pfam" id="PF13289">
    <property type="entry name" value="SIR2_2"/>
    <property type="match status" value="1"/>
</dbReference>
<dbReference type="EMBL" id="AZDA01000046">
    <property type="protein sequence ID" value="KRK39138.1"/>
    <property type="molecule type" value="Genomic_DNA"/>
</dbReference>
<reference evidence="1 2" key="1">
    <citation type="journal article" date="2015" name="Genome Announc.">
        <title>Expanding the biotechnology potential of lactobacilli through comparative genomics of 213 strains and associated genera.</title>
        <authorList>
            <person name="Sun Z."/>
            <person name="Harris H.M."/>
            <person name="McCann A."/>
            <person name="Guo C."/>
            <person name="Argimon S."/>
            <person name="Zhang W."/>
            <person name="Yang X."/>
            <person name="Jeffery I.B."/>
            <person name="Cooney J.C."/>
            <person name="Kagawa T.F."/>
            <person name="Liu W."/>
            <person name="Song Y."/>
            <person name="Salvetti E."/>
            <person name="Wrobel A."/>
            <person name="Rasinkangas P."/>
            <person name="Parkhill J."/>
            <person name="Rea M.C."/>
            <person name="O'Sullivan O."/>
            <person name="Ritari J."/>
            <person name="Douillard F.P."/>
            <person name="Paul Ross R."/>
            <person name="Yang R."/>
            <person name="Briner A.E."/>
            <person name="Felis G.E."/>
            <person name="de Vos W.M."/>
            <person name="Barrangou R."/>
            <person name="Klaenhammer T.R."/>
            <person name="Caufield P.W."/>
            <person name="Cui Y."/>
            <person name="Zhang H."/>
            <person name="O'Toole P.W."/>
        </authorList>
    </citation>
    <scope>NUCLEOTIDE SEQUENCE [LARGE SCALE GENOMIC DNA]</scope>
    <source>
        <strain evidence="1 2">DSM 20003</strain>
    </source>
</reference>
<organism evidence="1 2">
    <name type="scientific">Loigolactobacillus bifermentans DSM 20003</name>
    <dbReference type="NCBI Taxonomy" id="1423726"/>
    <lineage>
        <taxon>Bacteria</taxon>
        <taxon>Bacillati</taxon>
        <taxon>Bacillota</taxon>
        <taxon>Bacilli</taxon>
        <taxon>Lactobacillales</taxon>
        <taxon>Lactobacillaceae</taxon>
        <taxon>Loigolactobacillus</taxon>
    </lineage>
</organism>
<evidence type="ECO:0000313" key="2">
    <source>
        <dbReference type="Proteomes" id="UP000051461"/>
    </source>
</evidence>
<dbReference type="Proteomes" id="UP000051461">
    <property type="component" value="Unassembled WGS sequence"/>
</dbReference>
<accession>A0A0R1H6B2</accession>
<gene>
    <name evidence="1" type="ORF">FC07_GL002859</name>
</gene>
<name>A0A0R1H6B2_9LACO</name>
<dbReference type="PATRIC" id="fig|1423726.3.peg.2967"/>
<comment type="caution">
    <text evidence="1">The sequence shown here is derived from an EMBL/GenBank/DDBJ whole genome shotgun (WGS) entry which is preliminary data.</text>
</comment>
<dbReference type="AlphaFoldDB" id="A0A0R1H6B2"/>
<protein>
    <submittedName>
        <fullName evidence="1">Uncharacterized protein</fullName>
    </submittedName>
</protein>